<gene>
    <name evidence="3" type="ORF">HAPAU_01560</name>
</gene>
<dbReference type="PATRIC" id="fig|1008153.3.peg.159"/>
<dbReference type="Gene3D" id="3.10.129.10">
    <property type="entry name" value="Hotdog Thioesterase"/>
    <property type="match status" value="1"/>
</dbReference>
<dbReference type="PANTHER" id="PTHR31793">
    <property type="entry name" value="4-HYDROXYBENZOYL-COA THIOESTERASE FAMILY MEMBER"/>
    <property type="match status" value="1"/>
</dbReference>
<dbReference type="Proteomes" id="UP000075321">
    <property type="component" value="Unassembled WGS sequence"/>
</dbReference>
<dbReference type="RefSeq" id="WP_066378309.1">
    <property type="nucleotide sequence ID" value="NZ_LTAZ01000001.1"/>
</dbReference>
<sequence length="140" mass="15530">MGSFSSDIQVRFRDIDAMGHVNNAVYATYVEQARTEYFAEVLEEGLDAVPSVLASLELSYERPVLLEESVTVEITVPEMGRSSLPMKYEVLADGERAATAKSVQVFLDPETETPFPIPERFRERIAEFEGLEDAAGGQAH</sequence>
<comment type="caution">
    <text evidence="3">The sequence shown here is derived from an EMBL/GenBank/DDBJ whole genome shotgun (WGS) entry which is preliminary data.</text>
</comment>
<name>A0A151AIJ5_9EURY</name>
<comment type="similarity">
    <text evidence="1">Belongs to the 4-hydroxybenzoyl-CoA thioesterase family.</text>
</comment>
<evidence type="ECO:0000313" key="4">
    <source>
        <dbReference type="Proteomes" id="UP000075321"/>
    </source>
</evidence>
<evidence type="ECO:0000313" key="3">
    <source>
        <dbReference type="EMBL" id="KYH27488.1"/>
    </source>
</evidence>
<dbReference type="EC" id="3.1.2.28" evidence="3"/>
<dbReference type="GO" id="GO:0047617">
    <property type="term" value="F:fatty acyl-CoA hydrolase activity"/>
    <property type="evidence" value="ECO:0007669"/>
    <property type="project" value="TreeGrafter"/>
</dbReference>
<dbReference type="CDD" id="cd00586">
    <property type="entry name" value="4HBT"/>
    <property type="match status" value="1"/>
</dbReference>
<keyword evidence="4" id="KW-1185">Reference proteome</keyword>
<dbReference type="EMBL" id="LTAZ01000001">
    <property type="protein sequence ID" value="KYH27488.1"/>
    <property type="molecule type" value="Genomic_DNA"/>
</dbReference>
<dbReference type="AlphaFoldDB" id="A0A151AIJ5"/>
<dbReference type="SUPFAM" id="SSF54637">
    <property type="entry name" value="Thioesterase/thiol ester dehydrase-isomerase"/>
    <property type="match status" value="1"/>
</dbReference>
<dbReference type="Pfam" id="PF13279">
    <property type="entry name" value="4HBT_2"/>
    <property type="match status" value="1"/>
</dbReference>
<dbReference type="InterPro" id="IPR029069">
    <property type="entry name" value="HotDog_dom_sf"/>
</dbReference>
<dbReference type="PANTHER" id="PTHR31793:SF27">
    <property type="entry name" value="NOVEL THIOESTERASE SUPERFAMILY DOMAIN AND SAPOSIN A-TYPE DOMAIN CONTAINING PROTEIN (0610012H03RIK)"/>
    <property type="match status" value="1"/>
</dbReference>
<evidence type="ECO:0000256" key="2">
    <source>
        <dbReference type="ARBA" id="ARBA00022801"/>
    </source>
</evidence>
<protein>
    <submittedName>
        <fullName evidence="3">1,4-dihydroxy-2-naphthoyl-CoA hydrolase</fullName>
        <ecNumber evidence="3">3.1.2.28</ecNumber>
    </submittedName>
</protein>
<keyword evidence="2 3" id="KW-0378">Hydrolase</keyword>
<dbReference type="OrthoDB" id="56956at2157"/>
<evidence type="ECO:0000256" key="1">
    <source>
        <dbReference type="ARBA" id="ARBA00005953"/>
    </source>
</evidence>
<accession>A0A151AIJ5</accession>
<dbReference type="InterPro" id="IPR050563">
    <property type="entry name" value="4-hydroxybenzoyl-CoA_TE"/>
</dbReference>
<proteinExistence type="inferred from homology"/>
<organism evidence="3 4">
    <name type="scientific">Halalkalicoccus paucihalophilus</name>
    <dbReference type="NCBI Taxonomy" id="1008153"/>
    <lineage>
        <taxon>Archaea</taxon>
        <taxon>Methanobacteriati</taxon>
        <taxon>Methanobacteriota</taxon>
        <taxon>Stenosarchaea group</taxon>
        <taxon>Halobacteria</taxon>
        <taxon>Halobacteriales</taxon>
        <taxon>Halococcaceae</taxon>
        <taxon>Halalkalicoccus</taxon>
    </lineage>
</organism>
<reference evidence="3 4" key="1">
    <citation type="submission" date="2016-02" db="EMBL/GenBank/DDBJ databases">
        <title>Genome sequence of Halalkalicoccus paucihalophilus DSM 24557.</title>
        <authorList>
            <person name="Poehlein A."/>
            <person name="Daniel R."/>
        </authorList>
    </citation>
    <scope>NUCLEOTIDE SEQUENCE [LARGE SCALE GENOMIC DNA]</scope>
    <source>
        <strain evidence="3 4">DSM 24557</strain>
    </source>
</reference>
<dbReference type="GO" id="GO:0061522">
    <property type="term" value="F:1,4-dihydroxy-2-naphthoyl-CoA thioesterase activity"/>
    <property type="evidence" value="ECO:0007669"/>
    <property type="project" value="UniProtKB-EC"/>
</dbReference>